<organism evidence="7 8">
    <name type="scientific">Cohnella zeiphila</name>
    <dbReference type="NCBI Taxonomy" id="2761120"/>
    <lineage>
        <taxon>Bacteria</taxon>
        <taxon>Bacillati</taxon>
        <taxon>Bacillota</taxon>
        <taxon>Bacilli</taxon>
        <taxon>Bacillales</taxon>
        <taxon>Paenibacillaceae</taxon>
        <taxon>Cohnella</taxon>
    </lineage>
</organism>
<dbReference type="SMART" id="SM00732">
    <property type="entry name" value="YqgFc"/>
    <property type="match status" value="1"/>
</dbReference>
<dbReference type="Gene3D" id="3.30.420.140">
    <property type="entry name" value="YqgF/RNase H-like domain"/>
    <property type="match status" value="1"/>
</dbReference>
<evidence type="ECO:0000259" key="6">
    <source>
        <dbReference type="SMART" id="SM00732"/>
    </source>
</evidence>
<dbReference type="PANTHER" id="PTHR33317:SF4">
    <property type="entry name" value="POLYNUCLEOTIDYL TRANSFERASE, RIBONUCLEASE H-LIKE SUPERFAMILY PROTEIN"/>
    <property type="match status" value="1"/>
</dbReference>
<evidence type="ECO:0000256" key="2">
    <source>
        <dbReference type="ARBA" id="ARBA00022517"/>
    </source>
</evidence>
<reference evidence="7 8" key="1">
    <citation type="submission" date="2020-08" db="EMBL/GenBank/DDBJ databases">
        <title>Cohnella phylogeny.</title>
        <authorList>
            <person name="Dunlap C."/>
        </authorList>
    </citation>
    <scope>NUCLEOTIDE SEQUENCE [LARGE SCALE GENOMIC DNA]</scope>
    <source>
        <strain evidence="7 8">CBP 2801</strain>
    </source>
</reference>
<dbReference type="GO" id="GO:0000967">
    <property type="term" value="P:rRNA 5'-end processing"/>
    <property type="evidence" value="ECO:0007669"/>
    <property type="project" value="UniProtKB-UniRule"/>
</dbReference>
<comment type="subcellular location">
    <subcellularLocation>
        <location evidence="5">Cytoplasm</location>
    </subcellularLocation>
</comment>
<gene>
    <name evidence="7" type="primary">ruvX</name>
    <name evidence="7" type="ORF">H7C18_31435</name>
</gene>
<evidence type="ECO:0000256" key="1">
    <source>
        <dbReference type="ARBA" id="ARBA00022490"/>
    </source>
</evidence>
<dbReference type="NCBIfam" id="TIGR00250">
    <property type="entry name" value="RNAse_H_YqgF"/>
    <property type="match status" value="1"/>
</dbReference>
<dbReference type="HAMAP" id="MF_00651">
    <property type="entry name" value="Nuclease_YqgF"/>
    <property type="match status" value="1"/>
</dbReference>
<evidence type="ECO:0000256" key="3">
    <source>
        <dbReference type="ARBA" id="ARBA00022722"/>
    </source>
</evidence>
<evidence type="ECO:0000256" key="4">
    <source>
        <dbReference type="ARBA" id="ARBA00022801"/>
    </source>
</evidence>
<dbReference type="PANTHER" id="PTHR33317">
    <property type="entry name" value="POLYNUCLEOTIDYL TRANSFERASE, RIBONUCLEASE H-LIKE SUPERFAMILY PROTEIN"/>
    <property type="match status" value="1"/>
</dbReference>
<dbReference type="GO" id="GO:0016788">
    <property type="term" value="F:hydrolase activity, acting on ester bonds"/>
    <property type="evidence" value="ECO:0007669"/>
    <property type="project" value="UniProtKB-UniRule"/>
</dbReference>
<keyword evidence="3 5" id="KW-0540">Nuclease</keyword>
<dbReference type="InterPro" id="IPR006641">
    <property type="entry name" value="YqgF/RNaseH-like_dom"/>
</dbReference>
<keyword evidence="1 5" id="KW-0963">Cytoplasm</keyword>
<comment type="similarity">
    <text evidence="5">Belongs to the YqgF HJR family.</text>
</comment>
<dbReference type="CDD" id="cd16964">
    <property type="entry name" value="YqgF"/>
    <property type="match status" value="1"/>
</dbReference>
<dbReference type="GO" id="GO:0004518">
    <property type="term" value="F:nuclease activity"/>
    <property type="evidence" value="ECO:0007669"/>
    <property type="project" value="UniProtKB-KW"/>
</dbReference>
<dbReference type="AlphaFoldDB" id="A0A7X0SSR4"/>
<comment type="function">
    <text evidence="5">Could be a nuclease involved in processing of the 5'-end of pre-16S rRNA.</text>
</comment>
<keyword evidence="8" id="KW-1185">Reference proteome</keyword>
<name>A0A7X0SSR4_9BACL</name>
<evidence type="ECO:0000313" key="8">
    <source>
        <dbReference type="Proteomes" id="UP000564644"/>
    </source>
</evidence>
<evidence type="ECO:0000313" key="7">
    <source>
        <dbReference type="EMBL" id="MBB6735432.1"/>
    </source>
</evidence>
<sequence length="144" mass="16225">MRTMGLDFGDKRIGVAISDAFGWTAQGAEVIERKREGDYLERIRELVRDNEVDAIVVGLPKNMNGTIGPRGEICIAFAEELKQALPVAVHMWDERLTTVAAQRTLLEADVSRRKRKQVVDKMAATILLQNFLDSRQKRGVSDDR</sequence>
<dbReference type="EMBL" id="JACJVO010000049">
    <property type="protein sequence ID" value="MBB6735432.1"/>
    <property type="molecule type" value="Genomic_DNA"/>
</dbReference>
<dbReference type="GO" id="GO:0005829">
    <property type="term" value="C:cytosol"/>
    <property type="evidence" value="ECO:0007669"/>
    <property type="project" value="TreeGrafter"/>
</dbReference>
<evidence type="ECO:0000256" key="5">
    <source>
        <dbReference type="HAMAP-Rule" id="MF_00651"/>
    </source>
</evidence>
<dbReference type="SUPFAM" id="SSF53098">
    <property type="entry name" value="Ribonuclease H-like"/>
    <property type="match status" value="1"/>
</dbReference>
<dbReference type="InterPro" id="IPR005227">
    <property type="entry name" value="YqgF"/>
</dbReference>
<dbReference type="Proteomes" id="UP000564644">
    <property type="component" value="Unassembled WGS sequence"/>
</dbReference>
<protein>
    <recommendedName>
        <fullName evidence="5">Putative pre-16S rRNA nuclease</fullName>
        <ecNumber evidence="5">3.1.-.-</ecNumber>
    </recommendedName>
</protein>
<keyword evidence="2 5" id="KW-0690">Ribosome biogenesis</keyword>
<dbReference type="InterPro" id="IPR012337">
    <property type="entry name" value="RNaseH-like_sf"/>
</dbReference>
<dbReference type="EC" id="3.1.-.-" evidence="5"/>
<dbReference type="InterPro" id="IPR037027">
    <property type="entry name" value="YqgF/RNaseH-like_dom_sf"/>
</dbReference>
<keyword evidence="4 5" id="KW-0378">Hydrolase</keyword>
<comment type="caution">
    <text evidence="7">The sequence shown here is derived from an EMBL/GenBank/DDBJ whole genome shotgun (WGS) entry which is preliminary data.</text>
</comment>
<dbReference type="Pfam" id="PF03652">
    <property type="entry name" value="RuvX"/>
    <property type="match status" value="1"/>
</dbReference>
<dbReference type="RefSeq" id="WP_185133087.1">
    <property type="nucleotide sequence ID" value="NZ_JACJVO010000049.1"/>
</dbReference>
<accession>A0A7X0SSR4</accession>
<feature type="domain" description="YqgF/RNase H-like" evidence="6">
    <location>
        <begin position="1"/>
        <end position="101"/>
    </location>
</feature>
<proteinExistence type="inferred from homology"/>